<dbReference type="AlphaFoldDB" id="A0A2Z6RKF7"/>
<keyword evidence="2" id="KW-1185">Reference proteome</keyword>
<accession>A0A2Z6RKF7</accession>
<comment type="caution">
    <text evidence="1">The sequence shown here is derived from an EMBL/GenBank/DDBJ whole genome shotgun (WGS) entry which is preliminary data.</text>
</comment>
<organism evidence="1 2">
    <name type="scientific">Rhizophagus clarus</name>
    <dbReference type="NCBI Taxonomy" id="94130"/>
    <lineage>
        <taxon>Eukaryota</taxon>
        <taxon>Fungi</taxon>
        <taxon>Fungi incertae sedis</taxon>
        <taxon>Mucoromycota</taxon>
        <taxon>Glomeromycotina</taxon>
        <taxon>Glomeromycetes</taxon>
        <taxon>Glomerales</taxon>
        <taxon>Glomeraceae</taxon>
        <taxon>Rhizophagus</taxon>
    </lineage>
</organism>
<dbReference type="STRING" id="94130.A0A2Z6RKF7"/>
<proteinExistence type="predicted"/>
<evidence type="ECO:0000313" key="1">
    <source>
        <dbReference type="EMBL" id="GBB97629.1"/>
    </source>
</evidence>
<reference evidence="1 2" key="1">
    <citation type="submission" date="2017-11" db="EMBL/GenBank/DDBJ databases">
        <title>The genome of Rhizophagus clarus HR1 reveals common genetic basis of auxotrophy among arbuscular mycorrhizal fungi.</title>
        <authorList>
            <person name="Kobayashi Y."/>
        </authorList>
    </citation>
    <scope>NUCLEOTIDE SEQUENCE [LARGE SCALE GENOMIC DNA]</scope>
    <source>
        <strain evidence="1 2">HR1</strain>
    </source>
</reference>
<gene>
    <name evidence="1" type="ORF">RclHR1_03020007</name>
</gene>
<protein>
    <submittedName>
        <fullName evidence="1">Uncharacterized protein</fullName>
    </submittedName>
</protein>
<evidence type="ECO:0000313" key="2">
    <source>
        <dbReference type="Proteomes" id="UP000247702"/>
    </source>
</evidence>
<dbReference type="EMBL" id="BEXD01002247">
    <property type="protein sequence ID" value="GBB97629.1"/>
    <property type="molecule type" value="Genomic_DNA"/>
</dbReference>
<sequence length="129" mass="15046">MGQDKLTVLQHFDLSKLLPHSRAVQIRSLWNNFYLLHNAVKDPKTDVMFSNDACAWLHQFLDSGFYQTSDITPYMHVLVYHPRNDDIHHHFGLAAFSCSAVKKKTISKFLISLEKQQKMVVVKKENQQF</sequence>
<name>A0A2Z6RKF7_9GLOM</name>
<dbReference type="Proteomes" id="UP000247702">
    <property type="component" value="Unassembled WGS sequence"/>
</dbReference>